<evidence type="ECO:0000256" key="1">
    <source>
        <dbReference type="SAM" id="MobiDB-lite"/>
    </source>
</evidence>
<evidence type="ECO:0000313" key="2">
    <source>
        <dbReference type="EMBL" id="KYQ88344.1"/>
    </source>
</evidence>
<keyword evidence="3" id="KW-1185">Reference proteome</keyword>
<dbReference type="AlphaFoldDB" id="A0A151Z3E5"/>
<feature type="compositionally biased region" description="Acidic residues" evidence="1">
    <location>
        <begin position="248"/>
        <end position="288"/>
    </location>
</feature>
<feature type="region of interest" description="Disordered" evidence="1">
    <location>
        <begin position="43"/>
        <end position="81"/>
    </location>
</feature>
<dbReference type="InParanoid" id="A0A151Z3E5"/>
<feature type="region of interest" description="Disordered" evidence="1">
    <location>
        <begin position="241"/>
        <end position="288"/>
    </location>
</feature>
<accession>A0A151Z3E5</accession>
<dbReference type="EMBL" id="LODT01000051">
    <property type="protein sequence ID" value="KYQ88344.1"/>
    <property type="molecule type" value="Genomic_DNA"/>
</dbReference>
<evidence type="ECO:0000313" key="3">
    <source>
        <dbReference type="Proteomes" id="UP000076078"/>
    </source>
</evidence>
<feature type="compositionally biased region" description="Low complexity" evidence="1">
    <location>
        <begin position="56"/>
        <end position="81"/>
    </location>
</feature>
<reference evidence="2 3" key="1">
    <citation type="submission" date="2015-12" db="EMBL/GenBank/DDBJ databases">
        <title>Dictyostelia acquired genes for synthesis and detection of signals that induce cell-type specialization by lateral gene transfer from prokaryotes.</title>
        <authorList>
            <person name="Gloeckner G."/>
            <person name="Schaap P."/>
        </authorList>
    </citation>
    <scope>NUCLEOTIDE SEQUENCE [LARGE SCALE GENOMIC DNA]</scope>
    <source>
        <strain evidence="2 3">TK</strain>
    </source>
</reference>
<name>A0A151Z3E5_TIELA</name>
<comment type="caution">
    <text evidence="2">The sequence shown here is derived from an EMBL/GenBank/DDBJ whole genome shotgun (WGS) entry which is preliminary data.</text>
</comment>
<gene>
    <name evidence="2" type="ORF">DLAC_11043</name>
</gene>
<organism evidence="2 3">
    <name type="scientific">Tieghemostelium lacteum</name>
    <name type="common">Slime mold</name>
    <name type="synonym">Dictyostelium lacteum</name>
    <dbReference type="NCBI Taxonomy" id="361077"/>
    <lineage>
        <taxon>Eukaryota</taxon>
        <taxon>Amoebozoa</taxon>
        <taxon>Evosea</taxon>
        <taxon>Eumycetozoa</taxon>
        <taxon>Dictyostelia</taxon>
        <taxon>Dictyosteliales</taxon>
        <taxon>Raperosteliaceae</taxon>
        <taxon>Tieghemostelium</taxon>
    </lineage>
</organism>
<dbReference type="Proteomes" id="UP000076078">
    <property type="component" value="Unassembled WGS sequence"/>
</dbReference>
<protein>
    <submittedName>
        <fullName evidence="2">Uncharacterized protein</fullName>
    </submittedName>
</protein>
<sequence>MGKGNSNLRQNIIKVKHEQRKKISKTNTNPQPKQIIIFQVPNKSTTTPIPTPKKLPNPNHFEITNNYNNNNNNNNNNKTSNDVNKNNNPCRSLVVQSNSLIGADRRVIKRPKIKIQPDNGLGLACGHQKCRVPTVKGKRRNYSSIRDINRHEYDCMHDCDRNVCNKFHRGFLCPHFECKELLFSSSGKATKHHSTEHADCKCKEIISLRKVKYDKNSDGKRIINFFKWKGKDKYPKNMGEEMLKVDREDDEDDDDNEENDDENEDGSEMDEENDENTSESSYDEDEDMDVSEDLFPTDFQEDVKVNMSLKILLDIKMAFRISDQQLEEYILKPMKLPKRYSIQNINNFMS</sequence>
<proteinExistence type="predicted"/>